<gene>
    <name evidence="2" type="ORF">A2Y85_07095</name>
</gene>
<dbReference type="Proteomes" id="UP000177025">
    <property type="component" value="Unassembled WGS sequence"/>
</dbReference>
<dbReference type="InterPro" id="IPR011990">
    <property type="entry name" value="TPR-like_helical_dom_sf"/>
</dbReference>
<proteinExistence type="predicted"/>
<name>A0A1F4UEX2_UNCW3</name>
<accession>A0A1F4UEX2</accession>
<feature type="domain" description="Insertion element IS150 protein InsJ-like helix-turn-helix" evidence="1">
    <location>
        <begin position="25"/>
        <end position="69"/>
    </location>
</feature>
<dbReference type="EMBL" id="MEUM01000050">
    <property type="protein sequence ID" value="OGC42783.1"/>
    <property type="molecule type" value="Genomic_DNA"/>
</dbReference>
<evidence type="ECO:0000259" key="1">
    <source>
        <dbReference type="Pfam" id="PF13518"/>
    </source>
</evidence>
<comment type="caution">
    <text evidence="2">The sequence shown here is derived from an EMBL/GenBank/DDBJ whole genome shotgun (WGS) entry which is preliminary data.</text>
</comment>
<dbReference type="InterPro" id="IPR055247">
    <property type="entry name" value="InsJ-like_HTH"/>
</dbReference>
<dbReference type="Pfam" id="PF13518">
    <property type="entry name" value="HTH_28"/>
    <property type="match status" value="1"/>
</dbReference>
<evidence type="ECO:0000313" key="3">
    <source>
        <dbReference type="Proteomes" id="UP000177025"/>
    </source>
</evidence>
<dbReference type="InterPro" id="IPR036388">
    <property type="entry name" value="WH-like_DNA-bd_sf"/>
</dbReference>
<dbReference type="InterPro" id="IPR009057">
    <property type="entry name" value="Homeodomain-like_sf"/>
</dbReference>
<reference evidence="2 3" key="1">
    <citation type="journal article" date="2016" name="Nat. Commun.">
        <title>Thousands of microbial genomes shed light on interconnected biogeochemical processes in an aquifer system.</title>
        <authorList>
            <person name="Anantharaman K."/>
            <person name="Brown C.T."/>
            <person name="Hug L.A."/>
            <person name="Sharon I."/>
            <person name="Castelle C.J."/>
            <person name="Probst A.J."/>
            <person name="Thomas B.C."/>
            <person name="Singh A."/>
            <person name="Wilkins M.J."/>
            <person name="Karaoz U."/>
            <person name="Brodie E.L."/>
            <person name="Williams K.H."/>
            <person name="Hubbard S.S."/>
            <person name="Banfield J.F."/>
        </authorList>
    </citation>
    <scope>NUCLEOTIDE SEQUENCE [LARGE SCALE GENOMIC DNA]</scope>
</reference>
<dbReference type="AlphaFoldDB" id="A0A1F4UEX2"/>
<protein>
    <recommendedName>
        <fullName evidence="1">Insertion element IS150 protein InsJ-like helix-turn-helix domain-containing protein</fullName>
    </recommendedName>
</protein>
<dbReference type="Gene3D" id="1.10.10.10">
    <property type="entry name" value="Winged helix-like DNA-binding domain superfamily/Winged helix DNA-binding domain"/>
    <property type="match status" value="1"/>
</dbReference>
<dbReference type="Gene3D" id="1.25.40.10">
    <property type="entry name" value="Tetratricopeptide repeat domain"/>
    <property type="match status" value="1"/>
</dbReference>
<dbReference type="SUPFAM" id="SSF48452">
    <property type="entry name" value="TPR-like"/>
    <property type="match status" value="1"/>
</dbReference>
<dbReference type="SUPFAM" id="SSF46689">
    <property type="entry name" value="Homeodomain-like"/>
    <property type="match status" value="1"/>
</dbReference>
<evidence type="ECO:0000313" key="2">
    <source>
        <dbReference type="EMBL" id="OGC42783.1"/>
    </source>
</evidence>
<organism evidence="2 3">
    <name type="scientific">candidate division WOR-3 bacterium RBG_13_43_14</name>
    <dbReference type="NCBI Taxonomy" id="1802590"/>
    <lineage>
        <taxon>Bacteria</taxon>
        <taxon>Bacteria division WOR-3</taxon>
    </lineage>
</organism>
<sequence>MMIIDILLQTVYNFPQMYNKGSSIRQEVVESYFNNNGSLRKTAREYGLHYQTVYKWVKLSRKKGIAGLLSTYQNPWNRIDRILEEHIVLIKEKYPGIILKMARQILAQDNIEISLKGIMSVWKRYGYAGYNKKNYCNEFIEYVNWSQEAKNSYRQAKNLFAAGNIKESAAILNTIPVLPKNSLITEIPDNMLSLRRRIEKASVLFGVMSLPDYLALVQALYRECVKQHLHHSALRIGLLEIATLAWSGKINEQLIRIAELKKFFHLYPGMRPERRTGLLFEPYFTLLIGEAMAYAHNLEIRKGNKIANQCARLLKTHDNISPGFMTDLGILYSNLEEYAKAEFWFNRASQELNEDKRKNVNLYRAYQIGFAKCDLVKGYALLRKSTAIDWVHNLWRMRLRSLFALVQGNPSKSISLATECLTLSKKSELRRDIFNTFLTIACAYSSLGEKKKARLMLGRLLPHLTKTKLIKQISLTKLLLRDNLEISKEMRSIPSIRLLQLIKEHKYLKSLHYARKRGILGYFYRFVLFFPGIVHTAIEHGESLSIPKSILRLPVFNSSLVVCDVKFLGNTIFHRNRKYVKLEFSPKETAFLIHLALKSGEPAKRIGLHEVYDNFWPGRVNPARNLSHMLVRIKKGLKIPPHLIEISRRGGESVLINRGLHLITDYNEFEQTLAAALAFERAGEWKFARKEHRRAFRLFRGEPFRKMYDPWSEQMRLVILSKLETGALHFVESCRGYKDRRDAEKILKRISEVVPAFRVMQPTFEIRE</sequence>